<evidence type="ECO:0000313" key="3">
    <source>
        <dbReference type="EMBL" id="RAI03474.1"/>
    </source>
</evidence>
<keyword evidence="4" id="KW-1185">Reference proteome</keyword>
<organism evidence="3 4">
    <name type="scientific">Acuticoccus sediminis</name>
    <dbReference type="NCBI Taxonomy" id="2184697"/>
    <lineage>
        <taxon>Bacteria</taxon>
        <taxon>Pseudomonadati</taxon>
        <taxon>Pseudomonadota</taxon>
        <taxon>Alphaproteobacteria</taxon>
        <taxon>Hyphomicrobiales</taxon>
        <taxon>Amorphaceae</taxon>
        <taxon>Acuticoccus</taxon>
    </lineage>
</organism>
<dbReference type="AlphaFoldDB" id="A0A8B2P0I2"/>
<dbReference type="Pfam" id="PF21111">
    <property type="entry name" value="CDI_toxin_EC869_like"/>
    <property type="match status" value="1"/>
</dbReference>
<dbReference type="OrthoDB" id="4446543at2"/>
<dbReference type="Pfam" id="PF04233">
    <property type="entry name" value="Phage_Mu_F"/>
    <property type="match status" value="1"/>
</dbReference>
<feature type="domain" description="CdiA toxin EC869-like" evidence="2">
    <location>
        <begin position="426"/>
        <end position="551"/>
    </location>
</feature>
<dbReference type="CDD" id="cd13444">
    <property type="entry name" value="CDI_toxin_EC869_like"/>
    <property type="match status" value="1"/>
</dbReference>
<evidence type="ECO:0000259" key="1">
    <source>
        <dbReference type="Pfam" id="PF04233"/>
    </source>
</evidence>
<dbReference type="RefSeq" id="WP_111342194.1">
    <property type="nucleotide sequence ID" value="NZ_QHHQ01000001.1"/>
</dbReference>
<gene>
    <name evidence="3" type="ORF">DLJ53_02925</name>
</gene>
<comment type="caution">
    <text evidence="3">The sequence shown here is derived from an EMBL/GenBank/DDBJ whole genome shotgun (WGS) entry which is preliminary data.</text>
</comment>
<dbReference type="EMBL" id="QHHQ01000001">
    <property type="protein sequence ID" value="RAI03474.1"/>
    <property type="molecule type" value="Genomic_DNA"/>
</dbReference>
<protein>
    <recommendedName>
        <fullName evidence="5">Phage head morphogenesis domain-containing protein</fullName>
    </recommendedName>
</protein>
<dbReference type="Proteomes" id="UP000249590">
    <property type="component" value="Unassembled WGS sequence"/>
</dbReference>
<dbReference type="Gene3D" id="3.40.1350.110">
    <property type="match status" value="1"/>
</dbReference>
<reference evidence="3 4" key="1">
    <citation type="submission" date="2018-05" db="EMBL/GenBank/DDBJ databases">
        <title>Acuticoccus sediminis sp. nov., isolated from deep-sea sediment of Indian Ocean.</title>
        <authorList>
            <person name="Liu X."/>
            <person name="Lai Q."/>
            <person name="Du Y."/>
            <person name="Sun F."/>
            <person name="Zhang X."/>
            <person name="Wang S."/>
            <person name="Shao Z."/>
        </authorList>
    </citation>
    <scope>NUCLEOTIDE SEQUENCE [LARGE SCALE GENOMIC DNA]</scope>
    <source>
        <strain evidence="3 4">PTG4-2</strain>
    </source>
</reference>
<dbReference type="GO" id="GO:0004530">
    <property type="term" value="F:deoxyribonuclease I activity"/>
    <property type="evidence" value="ECO:0007669"/>
    <property type="project" value="InterPro"/>
</dbReference>
<evidence type="ECO:0000313" key="4">
    <source>
        <dbReference type="Proteomes" id="UP000249590"/>
    </source>
</evidence>
<feature type="domain" description="Phage head morphogenesis" evidence="1">
    <location>
        <begin position="123"/>
        <end position="196"/>
    </location>
</feature>
<name>A0A8B2P0I2_9HYPH</name>
<evidence type="ECO:0008006" key="5">
    <source>
        <dbReference type="Google" id="ProtNLM"/>
    </source>
</evidence>
<accession>A0A8B2P0I2</accession>
<dbReference type="InterPro" id="IPR006528">
    <property type="entry name" value="Phage_head_morphogenesis_dom"/>
</dbReference>
<evidence type="ECO:0000259" key="2">
    <source>
        <dbReference type="Pfam" id="PF21111"/>
    </source>
</evidence>
<dbReference type="InterPro" id="IPR033799">
    <property type="entry name" value="CdiA_EC869-like"/>
</dbReference>
<proteinExistence type="predicted"/>
<sequence>MLCSDEWSSGGTMRHDEAELARLRADMAFTRFEFALVKASWLETKRQSAAAAEHVARRASFEARLQAAIEANSAMLLERLGVISLRPADIPSAKGAQQETMAEWDRRGPTLTEEWSDDPARAAAALQITEEVHARRFAGRINAERQQALGVDRYIWRSRDDAVVRDLHADHDDKVFFWGEPPEGGHPGEAWNCRCFAEPFVADGAEWRPTIDAGFDRAIFDANLEGARVGAVDFLSDLVPSLDDLWALLDAIGALAETGSAAAELAYLVVKEQALGLDDRERARRDALRGDAQSWVDGLAASLGDAPDLARALFEYVRGVEARPEALEGAHRNGLATQADVEAAYRERARMRTLVALYGLSAVLSGGAAARGLVKRLLRRPDGLSDDAAADDLAALASRARKLSPDGEWNRIPNPGIVWGRGIKAQGDPWERHLAEQGVLGDWLGERAPNLKTFDFFSRNSRVAIIGKTLNTAAPGYTRRPRSIFSRIKGYLDEIAEFEGDDRKGYRIRQGEIELRRMELAIPSRTTAEQMDEINRARTYAESLGIELEVTIIE</sequence>